<dbReference type="GeneID" id="9478744"/>
<evidence type="ECO:0000313" key="3">
    <source>
        <dbReference type="EMBL" id="EEY63023.1"/>
    </source>
</evidence>
<dbReference type="GeneID" id="9478747"/>
<evidence type="ECO:0000313" key="2">
    <source>
        <dbReference type="EMBL" id="EEY63020.1"/>
    </source>
</evidence>
<dbReference type="HOGENOM" id="CLU_1985939_0_0_1"/>
<evidence type="ECO:0000256" key="1">
    <source>
        <dbReference type="SAM" id="MobiDB-lite"/>
    </source>
</evidence>
<keyword evidence="4" id="KW-1185">Reference proteome</keyword>
<feature type="compositionally biased region" description="Basic and acidic residues" evidence="1">
    <location>
        <begin position="68"/>
        <end position="79"/>
    </location>
</feature>
<reference evidence="4" key="2">
    <citation type="journal article" date="2009" name="Nature">
        <title>Genome sequence and analysis of the Irish potato famine pathogen Phytophthora infestans.</title>
        <authorList>
            <consortium name="The Broad Institute Genome Sequencing Platform"/>
            <person name="Haas B.J."/>
            <person name="Kamoun S."/>
            <person name="Zody M.C."/>
            <person name="Jiang R.H."/>
            <person name="Handsaker R.E."/>
            <person name="Cano L.M."/>
            <person name="Grabherr M."/>
            <person name="Kodira C.D."/>
            <person name="Raffaele S."/>
            <person name="Torto-Alalibo T."/>
            <person name="Bozkurt T.O."/>
            <person name="Ah-Fong A.M."/>
            <person name="Alvarado L."/>
            <person name="Anderson V.L."/>
            <person name="Armstrong M.R."/>
            <person name="Avrova A."/>
            <person name="Baxter L."/>
            <person name="Beynon J."/>
            <person name="Boevink P.C."/>
            <person name="Bollmann S.R."/>
            <person name="Bos J.I."/>
            <person name="Bulone V."/>
            <person name="Cai G."/>
            <person name="Cakir C."/>
            <person name="Carrington J.C."/>
            <person name="Chawner M."/>
            <person name="Conti L."/>
            <person name="Costanzo S."/>
            <person name="Ewan R."/>
            <person name="Fahlgren N."/>
            <person name="Fischbach M.A."/>
            <person name="Fugelstad J."/>
            <person name="Gilroy E.M."/>
            <person name="Gnerre S."/>
            <person name="Green P.J."/>
            <person name="Grenville-Briggs L.J."/>
            <person name="Griffith J."/>
            <person name="Grunwald N.J."/>
            <person name="Horn K."/>
            <person name="Horner N.R."/>
            <person name="Hu C.H."/>
            <person name="Huitema E."/>
            <person name="Jeong D.H."/>
            <person name="Jones A.M."/>
            <person name="Jones J.D."/>
            <person name="Jones R.W."/>
            <person name="Karlsson E.K."/>
            <person name="Kunjeti S.G."/>
            <person name="Lamour K."/>
            <person name="Liu Z."/>
            <person name="Ma L."/>
            <person name="Maclean D."/>
            <person name="Chibucos M.C."/>
            <person name="McDonald H."/>
            <person name="McWalters J."/>
            <person name="Meijer H.J."/>
            <person name="Morgan W."/>
            <person name="Morris P.F."/>
            <person name="Munro C.A."/>
            <person name="O'Neill K."/>
            <person name="Ospina-Giraldo M."/>
            <person name="Pinzon A."/>
            <person name="Pritchard L."/>
            <person name="Ramsahoye B."/>
            <person name="Ren Q."/>
            <person name="Restrepo S."/>
            <person name="Roy S."/>
            <person name="Sadanandom A."/>
            <person name="Savidor A."/>
            <person name="Schornack S."/>
            <person name="Schwartz D.C."/>
            <person name="Schumann U.D."/>
            <person name="Schwessinger B."/>
            <person name="Seyer L."/>
            <person name="Sharpe T."/>
            <person name="Silvar C."/>
            <person name="Song J."/>
            <person name="Studholme D.J."/>
            <person name="Sykes S."/>
            <person name="Thines M."/>
            <person name="van de Vondervoort P.J."/>
            <person name="Phuntumart V."/>
            <person name="Wawra S."/>
            <person name="Weide R."/>
            <person name="Win J."/>
            <person name="Young C."/>
            <person name="Zhou S."/>
            <person name="Fry W."/>
            <person name="Meyers B.C."/>
            <person name="van West P."/>
            <person name="Ristaino J."/>
            <person name="Govers F."/>
            <person name="Birch P.R."/>
            <person name="Whisson S.C."/>
            <person name="Judelson H.S."/>
            <person name="Nusbaum C."/>
        </authorList>
    </citation>
    <scope>NUCLEOTIDE SEQUENCE [LARGE SCALE GENOMIC DNA]</scope>
    <source>
        <strain evidence="4">T30-4</strain>
    </source>
</reference>
<name>D0NQS2_PHYIT</name>
<dbReference type="VEuPathDB" id="FungiDB:PITG_14650"/>
<accession>D0NQS2</accession>
<dbReference type="EMBL" id="DS028153">
    <property type="protein sequence ID" value="EEY63020.1"/>
    <property type="molecule type" value="Genomic_DNA"/>
</dbReference>
<reference evidence="2" key="1">
    <citation type="submission" date="2006-10" db="EMBL/GenBank/DDBJ databases">
        <title>Annotation of Phytophthora infestans T30-4.</title>
        <authorList>
            <consortium name="The Broad Institute Genome Sequencing Platform"/>
            <person name="Nusbaum C."/>
            <person name="Haas B."/>
            <person name="Kamoun S."/>
            <person name="Fry W."/>
            <person name="Judelson H."/>
            <person name="Ristaino J."/>
            <person name="Govers F."/>
            <person name="Whisson S."/>
            <person name="Birch P."/>
            <person name="Birren B."/>
            <person name="Lander E."/>
            <person name="Galagan J."/>
            <person name="Zody M."/>
            <person name="Devon K."/>
            <person name="O'Neil K."/>
            <person name="Zembek L."/>
            <person name="Anderson S."/>
            <person name="Jaffe D."/>
            <person name="Butler J."/>
            <person name="Alvarez P."/>
            <person name="Gnerre S."/>
            <person name="Grabherr M."/>
            <person name="Mauceli E."/>
            <person name="Brockman W."/>
            <person name="Young S."/>
            <person name="LaButti K."/>
            <person name="Sykes S."/>
            <person name="DeCaprio D."/>
            <person name="Crawford M."/>
            <person name="Koehrsen M."/>
            <person name="Engels R."/>
            <person name="Montgomery P."/>
            <person name="Pearson M."/>
            <person name="Howarth C."/>
            <person name="Larson L."/>
            <person name="White J."/>
            <person name="O'Leary S."/>
            <person name="Kodira C."/>
            <person name="Zeng Q."/>
            <person name="Yandava C."/>
            <person name="Alvarado L."/>
        </authorList>
    </citation>
    <scope>NUCLEOTIDE SEQUENCE</scope>
    <source>
        <strain evidence="2">T30-4</strain>
    </source>
</reference>
<feature type="compositionally biased region" description="Polar residues" evidence="1">
    <location>
        <begin position="9"/>
        <end position="20"/>
    </location>
</feature>
<dbReference type="RefSeq" id="XP_002898546.1">
    <property type="nucleotide sequence ID" value="XM_002898500.1"/>
</dbReference>
<feature type="region of interest" description="Disordered" evidence="1">
    <location>
        <begin position="1"/>
        <end position="84"/>
    </location>
</feature>
<dbReference type="RefSeq" id="XP_002898543.1">
    <property type="nucleotide sequence ID" value="XM_002898497.1"/>
</dbReference>
<gene>
    <name evidence="2" type="ORF">PITG_14650</name>
    <name evidence="3" type="ORF">PITG_14653</name>
</gene>
<dbReference type="VEuPathDB" id="FungiDB:PITG_14653"/>
<dbReference type="KEGG" id="pif:PITG_14653"/>
<dbReference type="Proteomes" id="UP000006643">
    <property type="component" value="Unassembled WGS sequence"/>
</dbReference>
<dbReference type="KEGG" id="pif:PITG_14650"/>
<dbReference type="InParanoid" id="D0NQS2"/>
<dbReference type="EMBL" id="DS028153">
    <property type="protein sequence ID" value="EEY63023.1"/>
    <property type="molecule type" value="Genomic_DNA"/>
</dbReference>
<sequence length="126" mass="13592">MIIRRESTRTTLAPHSSKQNIRIRPHAVKACAQHAVERDSPESSAPRTEPADGRNVKNDAFGSVSLDLSRRDSRFRGTSDTEETTAPAVVIAIKHAIHGELARRGIAICVANASPATSSSLRARAQ</sequence>
<dbReference type="AlphaFoldDB" id="D0NQS2"/>
<protein>
    <submittedName>
        <fullName evidence="2">Uncharacterized protein</fullName>
    </submittedName>
</protein>
<evidence type="ECO:0000313" key="4">
    <source>
        <dbReference type="Proteomes" id="UP000006643"/>
    </source>
</evidence>
<proteinExistence type="predicted"/>
<organism evidence="2 4">
    <name type="scientific">Phytophthora infestans (strain T30-4)</name>
    <name type="common">Potato late blight agent</name>
    <dbReference type="NCBI Taxonomy" id="403677"/>
    <lineage>
        <taxon>Eukaryota</taxon>
        <taxon>Sar</taxon>
        <taxon>Stramenopiles</taxon>
        <taxon>Oomycota</taxon>
        <taxon>Peronosporomycetes</taxon>
        <taxon>Peronosporales</taxon>
        <taxon>Peronosporaceae</taxon>
        <taxon>Phytophthora</taxon>
    </lineage>
</organism>